<evidence type="ECO:0000313" key="3">
    <source>
        <dbReference type="Proteomes" id="UP000499080"/>
    </source>
</evidence>
<gene>
    <name evidence="2" type="ORF">AVEN_3231_1</name>
</gene>
<comment type="caution">
    <text evidence="2">The sequence shown here is derived from an EMBL/GenBank/DDBJ whole genome shotgun (WGS) entry which is preliminary data.</text>
</comment>
<keyword evidence="1" id="KW-0812">Transmembrane</keyword>
<keyword evidence="1" id="KW-1133">Transmembrane helix</keyword>
<dbReference type="EMBL" id="BGPR01001266">
    <property type="protein sequence ID" value="GBM49648.1"/>
    <property type="molecule type" value="Genomic_DNA"/>
</dbReference>
<organism evidence="2 3">
    <name type="scientific">Araneus ventricosus</name>
    <name type="common">Orbweaver spider</name>
    <name type="synonym">Epeira ventricosa</name>
    <dbReference type="NCBI Taxonomy" id="182803"/>
    <lineage>
        <taxon>Eukaryota</taxon>
        <taxon>Metazoa</taxon>
        <taxon>Ecdysozoa</taxon>
        <taxon>Arthropoda</taxon>
        <taxon>Chelicerata</taxon>
        <taxon>Arachnida</taxon>
        <taxon>Araneae</taxon>
        <taxon>Araneomorphae</taxon>
        <taxon>Entelegynae</taxon>
        <taxon>Araneoidea</taxon>
        <taxon>Araneidae</taxon>
        <taxon>Araneus</taxon>
    </lineage>
</organism>
<proteinExistence type="predicted"/>
<sequence length="93" mass="10914">MKDGECSKQFPKAFGEETEENVHSYPVYKKRCLEPVRVGKHYIENRWIVPYNPWLSKKYNDEHMSIIMLISLGIVYLIKLLQNGKRGKEGANK</sequence>
<protein>
    <submittedName>
        <fullName evidence="2">Uncharacterized protein</fullName>
    </submittedName>
</protein>
<evidence type="ECO:0000313" key="2">
    <source>
        <dbReference type="EMBL" id="GBM49648.1"/>
    </source>
</evidence>
<feature type="transmembrane region" description="Helical" evidence="1">
    <location>
        <begin position="63"/>
        <end position="81"/>
    </location>
</feature>
<evidence type="ECO:0000256" key="1">
    <source>
        <dbReference type="SAM" id="Phobius"/>
    </source>
</evidence>
<accession>A0A4Y2GAL9</accession>
<keyword evidence="1" id="KW-0472">Membrane</keyword>
<keyword evidence="3" id="KW-1185">Reference proteome</keyword>
<dbReference type="OrthoDB" id="10058710at2759"/>
<dbReference type="AlphaFoldDB" id="A0A4Y2GAL9"/>
<name>A0A4Y2GAL9_ARAVE</name>
<dbReference type="Proteomes" id="UP000499080">
    <property type="component" value="Unassembled WGS sequence"/>
</dbReference>
<reference evidence="2 3" key="1">
    <citation type="journal article" date="2019" name="Sci. Rep.">
        <title>Orb-weaving spider Araneus ventricosus genome elucidates the spidroin gene catalogue.</title>
        <authorList>
            <person name="Kono N."/>
            <person name="Nakamura H."/>
            <person name="Ohtoshi R."/>
            <person name="Moran D.A.P."/>
            <person name="Shinohara A."/>
            <person name="Yoshida Y."/>
            <person name="Fujiwara M."/>
            <person name="Mori M."/>
            <person name="Tomita M."/>
            <person name="Arakawa K."/>
        </authorList>
    </citation>
    <scope>NUCLEOTIDE SEQUENCE [LARGE SCALE GENOMIC DNA]</scope>
</reference>